<feature type="compositionally biased region" description="Acidic residues" evidence="1">
    <location>
        <begin position="186"/>
        <end position="205"/>
    </location>
</feature>
<feature type="region of interest" description="Disordered" evidence="1">
    <location>
        <begin position="182"/>
        <end position="205"/>
    </location>
</feature>
<protein>
    <submittedName>
        <fullName evidence="2">Uncharacterized protein</fullName>
    </submittedName>
</protein>
<sequence>MPRKSYRVATSKTNTRRPTNFGSLLGQTERIRWSSGRNPRDKDESSANKSPFECASAGCPPAAPRRSVPRRLKQLFHTRGIAQYHTKLKALQHIRNGRHPSKEGLAVVDGESGAAGAERRVVSRETNPIRFVRLVVQRLIYGIATMIGLQDAAEEVADGALVPPGVDDYGFGLDTVDTGIAADNKDYEDDDDYKDDDEGYDDYIY</sequence>
<dbReference type="AlphaFoldDB" id="A0A9P0AB50"/>
<name>A0A9P0AB50_BEMTA</name>
<feature type="region of interest" description="Disordered" evidence="1">
    <location>
        <begin position="1"/>
        <end position="67"/>
    </location>
</feature>
<evidence type="ECO:0000256" key="1">
    <source>
        <dbReference type="SAM" id="MobiDB-lite"/>
    </source>
</evidence>
<dbReference type="EMBL" id="OU963865">
    <property type="protein sequence ID" value="CAH0388015.1"/>
    <property type="molecule type" value="Genomic_DNA"/>
</dbReference>
<keyword evidence="3" id="KW-1185">Reference proteome</keyword>
<evidence type="ECO:0000313" key="2">
    <source>
        <dbReference type="EMBL" id="CAH0388015.1"/>
    </source>
</evidence>
<evidence type="ECO:0000313" key="3">
    <source>
        <dbReference type="Proteomes" id="UP001152759"/>
    </source>
</evidence>
<feature type="compositionally biased region" description="Polar residues" evidence="1">
    <location>
        <begin position="8"/>
        <end position="26"/>
    </location>
</feature>
<reference evidence="2" key="1">
    <citation type="submission" date="2021-12" db="EMBL/GenBank/DDBJ databases">
        <authorList>
            <person name="King R."/>
        </authorList>
    </citation>
    <scope>NUCLEOTIDE SEQUENCE</scope>
</reference>
<proteinExistence type="predicted"/>
<gene>
    <name evidence="2" type="ORF">BEMITA_LOCUS6966</name>
</gene>
<dbReference type="Proteomes" id="UP001152759">
    <property type="component" value="Chromosome 4"/>
</dbReference>
<accession>A0A9P0AB50</accession>
<organism evidence="2 3">
    <name type="scientific">Bemisia tabaci</name>
    <name type="common">Sweetpotato whitefly</name>
    <name type="synonym">Aleurodes tabaci</name>
    <dbReference type="NCBI Taxonomy" id="7038"/>
    <lineage>
        <taxon>Eukaryota</taxon>
        <taxon>Metazoa</taxon>
        <taxon>Ecdysozoa</taxon>
        <taxon>Arthropoda</taxon>
        <taxon>Hexapoda</taxon>
        <taxon>Insecta</taxon>
        <taxon>Pterygota</taxon>
        <taxon>Neoptera</taxon>
        <taxon>Paraneoptera</taxon>
        <taxon>Hemiptera</taxon>
        <taxon>Sternorrhyncha</taxon>
        <taxon>Aleyrodoidea</taxon>
        <taxon>Aleyrodidae</taxon>
        <taxon>Aleyrodinae</taxon>
        <taxon>Bemisia</taxon>
    </lineage>
</organism>